<sequence length="224" mass="23785">MSSPVSISNSASLTGTNGMETIVAVALGALAAVFLGALLVLLVICRRQRCYYNQKDSPDLSSDLLESENNPELGLGTWESEEWLAGAERWVDDATGLAPPCIAILRSCHALAASLTAIAGTVNSNTVPLEIVDVARRIPPRVDDVVRSLYPPLDARLLEARVAALVLAVTHLALVTKHGVPKSQARKLTFIDQALNDMDSHLLILRNAALAQEAVCSIPASTSV</sequence>
<dbReference type="GeneID" id="107066718"/>
<keyword evidence="13" id="KW-1185">Reference proteome</keyword>
<evidence type="ECO:0000313" key="13">
    <source>
        <dbReference type="Proteomes" id="UP000694924"/>
    </source>
</evidence>
<dbReference type="Proteomes" id="UP000694924">
    <property type="component" value="Unplaced"/>
</dbReference>
<feature type="transmembrane region" description="Helical" evidence="12">
    <location>
        <begin position="22"/>
        <end position="45"/>
    </location>
</feature>
<evidence type="ECO:0000256" key="10">
    <source>
        <dbReference type="ARBA" id="ARBA00022989"/>
    </source>
</evidence>
<accession>A0ABM1IA63</accession>
<name>A0ABM1IA63_POLDO</name>
<evidence type="ECO:0000256" key="2">
    <source>
        <dbReference type="ARBA" id="ARBA00004550"/>
    </source>
</evidence>
<evidence type="ECO:0000256" key="1">
    <source>
        <dbReference type="ARBA" id="ARBA00004401"/>
    </source>
</evidence>
<keyword evidence="6" id="KW-1003">Cell membrane</keyword>
<evidence type="ECO:0000256" key="7">
    <source>
        <dbReference type="ARBA" id="ARBA00022525"/>
    </source>
</evidence>
<evidence type="ECO:0000256" key="5">
    <source>
        <dbReference type="ARBA" id="ARBA00014380"/>
    </source>
</evidence>
<comment type="similarity">
    <text evidence="4">Belongs to the TMEM98 family.</text>
</comment>
<organism evidence="13 14">
    <name type="scientific">Polistes dominula</name>
    <name type="common">European paper wasp</name>
    <name type="synonym">Vespa dominula</name>
    <dbReference type="NCBI Taxonomy" id="743375"/>
    <lineage>
        <taxon>Eukaryota</taxon>
        <taxon>Metazoa</taxon>
        <taxon>Ecdysozoa</taxon>
        <taxon>Arthropoda</taxon>
        <taxon>Hexapoda</taxon>
        <taxon>Insecta</taxon>
        <taxon>Pterygota</taxon>
        <taxon>Neoptera</taxon>
        <taxon>Endopterygota</taxon>
        <taxon>Hymenoptera</taxon>
        <taxon>Apocrita</taxon>
        <taxon>Aculeata</taxon>
        <taxon>Vespoidea</taxon>
        <taxon>Vespidae</taxon>
        <taxon>Polistinae</taxon>
        <taxon>Polistini</taxon>
        <taxon>Polistes</taxon>
    </lineage>
</organism>
<evidence type="ECO:0000256" key="4">
    <source>
        <dbReference type="ARBA" id="ARBA00011024"/>
    </source>
</evidence>
<dbReference type="Gene3D" id="1.20.1410.10">
    <property type="entry name" value="I/LWEQ domain"/>
    <property type="match status" value="1"/>
</dbReference>
<evidence type="ECO:0000256" key="9">
    <source>
        <dbReference type="ARBA" id="ARBA00022824"/>
    </source>
</evidence>
<dbReference type="PANTHER" id="PTHR32510">
    <property type="entry name" value="TRANSMEMBRANE PROTEIN 98"/>
    <property type="match status" value="1"/>
</dbReference>
<evidence type="ECO:0000256" key="3">
    <source>
        <dbReference type="ARBA" id="ARBA00004648"/>
    </source>
</evidence>
<keyword evidence="11 12" id="KW-0472">Membrane</keyword>
<evidence type="ECO:0000313" key="14">
    <source>
        <dbReference type="RefSeq" id="XP_015177100.1"/>
    </source>
</evidence>
<keyword evidence="10 12" id="KW-1133">Transmembrane helix</keyword>
<keyword evidence="9" id="KW-0256">Endoplasmic reticulum</keyword>
<gene>
    <name evidence="14" type="primary">LOC107066718</name>
</gene>
<keyword evidence="8 12" id="KW-0812">Transmembrane</keyword>
<protein>
    <recommendedName>
        <fullName evidence="5">Transmembrane protein 98</fullName>
    </recommendedName>
</protein>
<proteinExistence type="inferred from homology"/>
<evidence type="ECO:0000256" key="6">
    <source>
        <dbReference type="ARBA" id="ARBA00022475"/>
    </source>
</evidence>
<keyword evidence="7" id="KW-0964">Secreted</keyword>
<reference evidence="14" key="1">
    <citation type="submission" date="2025-08" db="UniProtKB">
        <authorList>
            <consortium name="RefSeq"/>
        </authorList>
    </citation>
    <scope>IDENTIFICATION</scope>
    <source>
        <tissue evidence="14">Whole body</tissue>
    </source>
</reference>
<dbReference type="RefSeq" id="XP_015177100.1">
    <property type="nucleotide sequence ID" value="XM_015321614.1"/>
</dbReference>
<dbReference type="PANTHER" id="PTHR32510:SF3">
    <property type="entry name" value="TRANSMEMBRANE PROTEIN 98"/>
    <property type="match status" value="1"/>
</dbReference>
<evidence type="ECO:0000256" key="12">
    <source>
        <dbReference type="SAM" id="Phobius"/>
    </source>
</evidence>
<evidence type="ECO:0000256" key="11">
    <source>
        <dbReference type="ARBA" id="ARBA00023136"/>
    </source>
</evidence>
<evidence type="ECO:0000256" key="8">
    <source>
        <dbReference type="ARBA" id="ARBA00022692"/>
    </source>
</evidence>
<comment type="subcellular location">
    <subcellularLocation>
        <location evidence="1">Cell membrane</location>
        <topology evidence="1">Single-pass type II membrane protein</topology>
    </subcellularLocation>
    <subcellularLocation>
        <location evidence="3">Endoplasmic reticulum membrane</location>
        <topology evidence="3">Single-pass type II membrane protein</topology>
    </subcellularLocation>
    <subcellularLocation>
        <location evidence="2">Secreted</location>
        <location evidence="2">Extracellular exosome</location>
    </subcellularLocation>
</comment>
<dbReference type="InterPro" id="IPR029668">
    <property type="entry name" value="TMEM98"/>
</dbReference>